<evidence type="ECO:0000313" key="3">
    <source>
        <dbReference type="Proteomes" id="UP000476176"/>
    </source>
</evidence>
<sequence length="433" mass="49195">MKRIKERLGGVLTIKLNDVLELRYCADTGSDWCLISRRNFDELVRLGSGVQAEPLQKPVVGKAVGGHDVEARESVRLHIRLHTAAGPVEPADPVTCLIIEEDEDEFIVGNDVLLSLGIDVSRQLEQLAGNRLEQDDDPFDVEDDAWSGLGDDDEIRAGVERLIEAALENDFPVEFVDELRRIVLKHDIWRLVLRDDPPAKVPPYKLRLKENAKPFRCKARQYAPLQSAFLRDFNKTPVELGWVYKNPSSRWACAALPLRKPKSDEFRQAVDYKPLNAMTEAIAGLMPNLKTKLERARGKKHYGLFDFIRSFWQLAVAEESREMFSYMTDEGVFTPKRVMQGSCDSALHFQVSMEDCLAELLHEYLLIWIDDLLLFADTIAQYLLVLEKLFDLVHEFGLKLSLKKSSLYQQSVTWCGKDNFNSSSARPIGCATP</sequence>
<name>A0A6G0MC71_9STRA</name>
<accession>A0A6G0MC71</accession>
<comment type="caution">
    <text evidence="2">The sequence shown here is derived from an EMBL/GenBank/DDBJ whole genome shotgun (WGS) entry which is preliminary data.</text>
</comment>
<dbReference type="SUPFAM" id="SSF56672">
    <property type="entry name" value="DNA/RNA polymerases"/>
    <property type="match status" value="1"/>
</dbReference>
<dbReference type="EMBL" id="QXGC01007038">
    <property type="protein sequence ID" value="KAE9161126.1"/>
    <property type="molecule type" value="Genomic_DNA"/>
</dbReference>
<dbReference type="Gene3D" id="3.10.10.10">
    <property type="entry name" value="HIV Type 1 Reverse Transcriptase, subunit A, domain 1"/>
    <property type="match status" value="1"/>
</dbReference>
<dbReference type="InterPro" id="IPR000477">
    <property type="entry name" value="RT_dom"/>
</dbReference>
<organism evidence="2 3">
    <name type="scientific">Phytophthora fragariae</name>
    <dbReference type="NCBI Taxonomy" id="53985"/>
    <lineage>
        <taxon>Eukaryota</taxon>
        <taxon>Sar</taxon>
        <taxon>Stramenopiles</taxon>
        <taxon>Oomycota</taxon>
        <taxon>Peronosporomycetes</taxon>
        <taxon>Peronosporales</taxon>
        <taxon>Peronosporaceae</taxon>
        <taxon>Phytophthora</taxon>
    </lineage>
</organism>
<dbReference type="InterPro" id="IPR051320">
    <property type="entry name" value="Viral_Replic_Matur_Polypro"/>
</dbReference>
<dbReference type="PANTHER" id="PTHR33064:SF37">
    <property type="entry name" value="RIBONUCLEASE H"/>
    <property type="match status" value="1"/>
</dbReference>
<dbReference type="Pfam" id="PF00078">
    <property type="entry name" value="RVT_1"/>
    <property type="match status" value="1"/>
</dbReference>
<dbReference type="AlphaFoldDB" id="A0A6G0MC71"/>
<dbReference type="PANTHER" id="PTHR33064">
    <property type="entry name" value="POL PROTEIN"/>
    <property type="match status" value="1"/>
</dbReference>
<gene>
    <name evidence="2" type="ORF">PF004_g30941</name>
</gene>
<dbReference type="InterPro" id="IPR043502">
    <property type="entry name" value="DNA/RNA_pol_sf"/>
</dbReference>
<dbReference type="InterPro" id="IPR043128">
    <property type="entry name" value="Rev_trsase/Diguanyl_cyclase"/>
</dbReference>
<reference evidence="2 3" key="1">
    <citation type="submission" date="2018-09" db="EMBL/GenBank/DDBJ databases">
        <title>Genomic investigation of the strawberry pathogen Phytophthora fragariae indicates pathogenicity is determined by transcriptional variation in three key races.</title>
        <authorList>
            <person name="Adams T.M."/>
            <person name="Armitage A.D."/>
            <person name="Sobczyk M.K."/>
            <person name="Bates H.J."/>
            <person name="Dunwell J.M."/>
            <person name="Nellist C.F."/>
            <person name="Harrison R.J."/>
        </authorList>
    </citation>
    <scope>NUCLEOTIDE SEQUENCE [LARGE SCALE GENOMIC DNA]</scope>
    <source>
        <strain evidence="2 3">BC-23</strain>
    </source>
</reference>
<dbReference type="Gene3D" id="3.30.70.270">
    <property type="match status" value="1"/>
</dbReference>
<feature type="domain" description="Reverse transcriptase" evidence="1">
    <location>
        <begin position="239"/>
        <end position="419"/>
    </location>
</feature>
<evidence type="ECO:0000259" key="1">
    <source>
        <dbReference type="PROSITE" id="PS50878"/>
    </source>
</evidence>
<dbReference type="PROSITE" id="PS50878">
    <property type="entry name" value="RT_POL"/>
    <property type="match status" value="1"/>
</dbReference>
<proteinExistence type="predicted"/>
<protein>
    <recommendedName>
        <fullName evidence="1">Reverse transcriptase domain-containing protein</fullName>
    </recommendedName>
</protein>
<dbReference type="Proteomes" id="UP000476176">
    <property type="component" value="Unassembled WGS sequence"/>
</dbReference>
<evidence type="ECO:0000313" key="2">
    <source>
        <dbReference type="EMBL" id="KAE9161126.1"/>
    </source>
</evidence>